<accession>A0A917EKY5</accession>
<keyword evidence="3" id="KW-0819">tRNA processing</keyword>
<dbReference type="RefSeq" id="WP_095594304.1">
    <property type="nucleotide sequence ID" value="NZ_BMKN01000002.1"/>
</dbReference>
<evidence type="ECO:0000256" key="2">
    <source>
        <dbReference type="ARBA" id="ARBA00022679"/>
    </source>
</evidence>
<keyword evidence="8" id="KW-0694">RNA-binding</keyword>
<keyword evidence="7" id="KW-0460">Magnesium</keyword>
<evidence type="ECO:0000313" key="11">
    <source>
        <dbReference type="EMBL" id="GGE55595.1"/>
    </source>
</evidence>
<feature type="domain" description="Poly A polymerase head" evidence="9">
    <location>
        <begin position="30"/>
        <end position="149"/>
    </location>
</feature>
<keyword evidence="2 8" id="KW-0808">Transferase</keyword>
<reference evidence="11" key="2">
    <citation type="submission" date="2020-09" db="EMBL/GenBank/DDBJ databases">
        <authorList>
            <person name="Sun Q."/>
            <person name="Zhou Y."/>
        </authorList>
    </citation>
    <scope>NUCLEOTIDE SEQUENCE</scope>
    <source>
        <strain evidence="11">CGMCC 1.16012</strain>
    </source>
</reference>
<feature type="domain" description="tRNA nucleotidyltransferase/poly(A) polymerase RNA and SrmB- binding" evidence="10">
    <location>
        <begin position="183"/>
        <end position="240"/>
    </location>
</feature>
<dbReference type="InterPro" id="IPR002646">
    <property type="entry name" value="PolA_pol_head_dom"/>
</dbReference>
<gene>
    <name evidence="11" type="ORF">GCM10011517_24010</name>
</gene>
<dbReference type="OrthoDB" id="9805698at2"/>
<evidence type="ECO:0000259" key="9">
    <source>
        <dbReference type="Pfam" id="PF01743"/>
    </source>
</evidence>
<keyword evidence="6" id="KW-0547">Nucleotide-binding</keyword>
<dbReference type="GO" id="GO:0008033">
    <property type="term" value="P:tRNA processing"/>
    <property type="evidence" value="ECO:0007669"/>
    <property type="project" value="UniProtKB-KW"/>
</dbReference>
<dbReference type="GO" id="GO:0016779">
    <property type="term" value="F:nucleotidyltransferase activity"/>
    <property type="evidence" value="ECO:0007669"/>
    <property type="project" value="UniProtKB-KW"/>
</dbReference>
<dbReference type="Proteomes" id="UP000606730">
    <property type="component" value="Unassembled WGS sequence"/>
</dbReference>
<reference evidence="11" key="1">
    <citation type="journal article" date="2014" name="Int. J. Syst. Evol. Microbiol.">
        <title>Complete genome sequence of Corynebacterium casei LMG S-19264T (=DSM 44701T), isolated from a smear-ripened cheese.</title>
        <authorList>
            <consortium name="US DOE Joint Genome Institute (JGI-PGF)"/>
            <person name="Walter F."/>
            <person name="Albersmeier A."/>
            <person name="Kalinowski J."/>
            <person name="Ruckert C."/>
        </authorList>
    </citation>
    <scope>NUCLEOTIDE SEQUENCE</scope>
    <source>
        <strain evidence="11">CGMCC 1.16012</strain>
    </source>
</reference>
<dbReference type="PANTHER" id="PTHR46173">
    <property type="entry name" value="CCA TRNA NUCLEOTIDYLTRANSFERASE 1, MITOCHONDRIAL"/>
    <property type="match status" value="1"/>
</dbReference>
<dbReference type="EMBL" id="BMKN01000002">
    <property type="protein sequence ID" value="GGE55595.1"/>
    <property type="molecule type" value="Genomic_DNA"/>
</dbReference>
<dbReference type="PROSITE" id="PS51257">
    <property type="entry name" value="PROKAR_LIPOPROTEIN"/>
    <property type="match status" value="1"/>
</dbReference>
<dbReference type="Pfam" id="PF12627">
    <property type="entry name" value="PolyA_pol_RNAbd"/>
    <property type="match status" value="1"/>
</dbReference>
<comment type="similarity">
    <text evidence="8">Belongs to the tRNA nucleotidyltransferase/poly(A) polymerase family.</text>
</comment>
<evidence type="ECO:0000256" key="4">
    <source>
        <dbReference type="ARBA" id="ARBA00022695"/>
    </source>
</evidence>
<evidence type="ECO:0000256" key="1">
    <source>
        <dbReference type="ARBA" id="ARBA00001946"/>
    </source>
</evidence>
<dbReference type="Gene3D" id="1.10.3090.10">
    <property type="entry name" value="cca-adding enzyme, domain 2"/>
    <property type="match status" value="1"/>
</dbReference>
<dbReference type="AlphaFoldDB" id="A0A917EKY5"/>
<dbReference type="SUPFAM" id="SSF81301">
    <property type="entry name" value="Nucleotidyltransferase"/>
    <property type="match status" value="1"/>
</dbReference>
<dbReference type="Pfam" id="PF01743">
    <property type="entry name" value="PolyA_pol"/>
    <property type="match status" value="1"/>
</dbReference>
<name>A0A917EKY5_9RHOB</name>
<evidence type="ECO:0000256" key="6">
    <source>
        <dbReference type="ARBA" id="ARBA00022741"/>
    </source>
</evidence>
<sequence length="382" mass="41318">MTKVTEDWLTDPVTQKVCAILTDAGHQALFVGGCVRNALLGVPVSDLDISTDARPERVMELAKAAGLKAVPTGIDHGTITVVANHEPYEITTFRRDVETDGRRAVIAYADTIEEDAHRRDFTMNALYARPDGQVIDPVGGLSDLADRRFRFIGTAENRIREDYLRILRFFRFHAWYGDASVGIDPDGLAACAANLEGIETLSKERIGTEMLKLLGAPDPAPSVASMQQAGILAQVLPGADATALAVLVHLEGLFKIAPDPVRRLALIGGENQTDRLRLSRENQRRLQALRDGIGGTEANMELGYRLKDQATDVVLLRAALMGTPPAEGWQDAVAKGAKATFPVKSADLMPDVTGAALGAKLKELETRWLESGMTLTKSDLLG</sequence>
<protein>
    <submittedName>
        <fullName evidence="11">Poly(A) polymerase</fullName>
    </submittedName>
</protein>
<dbReference type="GO" id="GO:0046872">
    <property type="term" value="F:metal ion binding"/>
    <property type="evidence" value="ECO:0007669"/>
    <property type="project" value="UniProtKB-KW"/>
</dbReference>
<comment type="cofactor">
    <cofactor evidence="1">
        <name>Mg(2+)</name>
        <dbReference type="ChEBI" id="CHEBI:18420"/>
    </cofactor>
</comment>
<comment type="caution">
    <text evidence="11">The sequence shown here is derived from an EMBL/GenBank/DDBJ whole genome shotgun (WGS) entry which is preliminary data.</text>
</comment>
<dbReference type="InterPro" id="IPR050264">
    <property type="entry name" value="Bact_CCA-adding_enz_type3_sf"/>
</dbReference>
<keyword evidence="4" id="KW-0548">Nucleotidyltransferase</keyword>
<dbReference type="InterPro" id="IPR032828">
    <property type="entry name" value="PolyA_RNA-bd"/>
</dbReference>
<dbReference type="PANTHER" id="PTHR46173:SF1">
    <property type="entry name" value="CCA TRNA NUCLEOTIDYLTRANSFERASE 1, MITOCHONDRIAL"/>
    <property type="match status" value="1"/>
</dbReference>
<evidence type="ECO:0000313" key="12">
    <source>
        <dbReference type="Proteomes" id="UP000606730"/>
    </source>
</evidence>
<proteinExistence type="inferred from homology"/>
<keyword evidence="5" id="KW-0479">Metal-binding</keyword>
<organism evidence="11 12">
    <name type="scientific">Actibacterium pelagium</name>
    <dbReference type="NCBI Taxonomy" id="2029103"/>
    <lineage>
        <taxon>Bacteria</taxon>
        <taxon>Pseudomonadati</taxon>
        <taxon>Pseudomonadota</taxon>
        <taxon>Alphaproteobacteria</taxon>
        <taxon>Rhodobacterales</taxon>
        <taxon>Roseobacteraceae</taxon>
        <taxon>Actibacterium</taxon>
    </lineage>
</organism>
<evidence type="ECO:0000256" key="8">
    <source>
        <dbReference type="RuleBase" id="RU003953"/>
    </source>
</evidence>
<dbReference type="InterPro" id="IPR043519">
    <property type="entry name" value="NT_sf"/>
</dbReference>
<dbReference type="GO" id="GO:0000166">
    <property type="term" value="F:nucleotide binding"/>
    <property type="evidence" value="ECO:0007669"/>
    <property type="project" value="UniProtKB-KW"/>
</dbReference>
<keyword evidence="12" id="KW-1185">Reference proteome</keyword>
<evidence type="ECO:0000256" key="3">
    <source>
        <dbReference type="ARBA" id="ARBA00022694"/>
    </source>
</evidence>
<evidence type="ECO:0000259" key="10">
    <source>
        <dbReference type="Pfam" id="PF12627"/>
    </source>
</evidence>
<dbReference type="GO" id="GO:0000049">
    <property type="term" value="F:tRNA binding"/>
    <property type="evidence" value="ECO:0007669"/>
    <property type="project" value="TreeGrafter"/>
</dbReference>
<dbReference type="SUPFAM" id="SSF81891">
    <property type="entry name" value="Poly A polymerase C-terminal region-like"/>
    <property type="match status" value="1"/>
</dbReference>
<dbReference type="Gene3D" id="3.30.460.10">
    <property type="entry name" value="Beta Polymerase, domain 2"/>
    <property type="match status" value="1"/>
</dbReference>
<evidence type="ECO:0000256" key="7">
    <source>
        <dbReference type="ARBA" id="ARBA00022842"/>
    </source>
</evidence>
<evidence type="ECO:0000256" key="5">
    <source>
        <dbReference type="ARBA" id="ARBA00022723"/>
    </source>
</evidence>
<dbReference type="CDD" id="cd05398">
    <property type="entry name" value="NT_ClassII-CCAase"/>
    <property type="match status" value="1"/>
</dbReference>